<evidence type="ECO:0000313" key="2">
    <source>
        <dbReference type="Proteomes" id="UP000229307"/>
    </source>
</evidence>
<gene>
    <name evidence="1" type="ORF">COY52_09505</name>
</gene>
<reference evidence="2" key="1">
    <citation type="submission" date="2017-09" db="EMBL/GenBank/DDBJ databases">
        <title>Depth-based differentiation of microbial function through sediment-hosted aquifers and enrichment of novel symbionts in the deep terrestrial subsurface.</title>
        <authorList>
            <person name="Probst A.J."/>
            <person name="Ladd B."/>
            <person name="Jarett J.K."/>
            <person name="Geller-Mcgrath D.E."/>
            <person name="Sieber C.M.K."/>
            <person name="Emerson J.B."/>
            <person name="Anantharaman K."/>
            <person name="Thomas B.C."/>
            <person name="Malmstrom R."/>
            <person name="Stieglmeier M."/>
            <person name="Klingl A."/>
            <person name="Woyke T."/>
            <person name="Ryan C.M."/>
            <person name="Banfield J.F."/>
        </authorList>
    </citation>
    <scope>NUCLEOTIDE SEQUENCE [LARGE SCALE GENOMIC DNA]</scope>
</reference>
<organism evidence="1 2">
    <name type="scientific">Candidatus Desantisbacteria bacterium CG_4_10_14_0_8_um_filter_48_22</name>
    <dbReference type="NCBI Taxonomy" id="1974543"/>
    <lineage>
        <taxon>Bacteria</taxon>
        <taxon>Candidatus Desantisiibacteriota</taxon>
    </lineage>
</organism>
<dbReference type="Proteomes" id="UP000229307">
    <property type="component" value="Unassembled WGS sequence"/>
</dbReference>
<sequence length="63" mass="7081">MTYLRGIITFSENSGEFLKDAMVIKRTGAAEDIDESYIAVLSEHVWLGSAFGKPFQPTRLERS</sequence>
<protein>
    <submittedName>
        <fullName evidence="1">Uncharacterized protein</fullName>
    </submittedName>
</protein>
<comment type="caution">
    <text evidence="1">The sequence shown here is derived from an EMBL/GenBank/DDBJ whole genome shotgun (WGS) entry which is preliminary data.</text>
</comment>
<dbReference type="AlphaFoldDB" id="A0A2M7S7P4"/>
<proteinExistence type="predicted"/>
<evidence type="ECO:0000313" key="1">
    <source>
        <dbReference type="EMBL" id="PIZ15551.1"/>
    </source>
</evidence>
<name>A0A2M7S7P4_9BACT</name>
<dbReference type="EMBL" id="PFMR01000256">
    <property type="protein sequence ID" value="PIZ15551.1"/>
    <property type="molecule type" value="Genomic_DNA"/>
</dbReference>
<accession>A0A2M7S7P4</accession>